<accession>A0A7C4RTE0</accession>
<dbReference type="AlphaFoldDB" id="A0A7C4RTE0"/>
<proteinExistence type="predicted"/>
<comment type="caution">
    <text evidence="2">The sequence shown here is derived from an EMBL/GenBank/DDBJ whole genome shotgun (WGS) entry which is preliminary data.</text>
</comment>
<sequence length="223" mass="24163">MIIAEWKPIAEIVARLEGCRSILVAGCATCVAECAAGGEREVESLAPLIQMALAQRGSPVNVFTATLERQCEPEFIEPLFPRMNTVDAVVSIACGIGIQTLGDRFDPIPVYPGVNTTSLAVREEPGRWTVRCEACGSCVLGDTFGLCPIARCAKSLLNGPCGGTRENGKCEVNSDVDCIWLKIYERAMARGKLEALLGIQPTRNWSNSRHGGQKVMIREELRP</sequence>
<dbReference type="Pfam" id="PF12225">
    <property type="entry name" value="DUF5981"/>
    <property type="match status" value="1"/>
</dbReference>
<dbReference type="EMBL" id="DSUH01000292">
    <property type="protein sequence ID" value="HGU33688.1"/>
    <property type="molecule type" value="Genomic_DNA"/>
</dbReference>
<organism evidence="2">
    <name type="scientific">Desulfatirhabdium butyrativorans</name>
    <dbReference type="NCBI Taxonomy" id="340467"/>
    <lineage>
        <taxon>Bacteria</taxon>
        <taxon>Pseudomonadati</taxon>
        <taxon>Thermodesulfobacteriota</taxon>
        <taxon>Desulfobacteria</taxon>
        <taxon>Desulfobacterales</taxon>
        <taxon>Desulfatirhabdiaceae</taxon>
        <taxon>Desulfatirhabdium</taxon>
    </lineage>
</organism>
<name>A0A7C4RTE0_9BACT</name>
<protein>
    <recommendedName>
        <fullName evidence="1">Methylene-tetrahydrofolate reductase C-terminal-like domain-containing protein</fullName>
    </recommendedName>
</protein>
<gene>
    <name evidence="2" type="ORF">ENS29_12675</name>
</gene>
<evidence type="ECO:0000259" key="1">
    <source>
        <dbReference type="Pfam" id="PF12225"/>
    </source>
</evidence>
<feature type="domain" description="Methylene-tetrahydrofolate reductase C-terminal-like" evidence="1">
    <location>
        <begin position="111"/>
        <end position="206"/>
    </location>
</feature>
<dbReference type="InterPro" id="IPR022026">
    <property type="entry name" value="DUF5981"/>
</dbReference>
<reference evidence="2" key="1">
    <citation type="journal article" date="2020" name="mSystems">
        <title>Genome- and Community-Level Interaction Insights into Carbon Utilization and Element Cycling Functions of Hydrothermarchaeota in Hydrothermal Sediment.</title>
        <authorList>
            <person name="Zhou Z."/>
            <person name="Liu Y."/>
            <person name="Xu W."/>
            <person name="Pan J."/>
            <person name="Luo Z.H."/>
            <person name="Li M."/>
        </authorList>
    </citation>
    <scope>NUCLEOTIDE SEQUENCE [LARGE SCALE GENOMIC DNA]</scope>
    <source>
        <strain evidence="2">SpSt-477</strain>
    </source>
</reference>
<evidence type="ECO:0000313" key="2">
    <source>
        <dbReference type="EMBL" id="HGU33688.1"/>
    </source>
</evidence>